<dbReference type="Proteomes" id="UP000290204">
    <property type="component" value="Unassembled WGS sequence"/>
</dbReference>
<organism evidence="2 3">
    <name type="scientific">Lacibacter luteus</name>
    <dbReference type="NCBI Taxonomy" id="2508719"/>
    <lineage>
        <taxon>Bacteria</taxon>
        <taxon>Pseudomonadati</taxon>
        <taxon>Bacteroidota</taxon>
        <taxon>Chitinophagia</taxon>
        <taxon>Chitinophagales</taxon>
        <taxon>Chitinophagaceae</taxon>
        <taxon>Lacibacter</taxon>
    </lineage>
</organism>
<comment type="caution">
    <text evidence="2">The sequence shown here is derived from an EMBL/GenBank/DDBJ whole genome shotgun (WGS) entry which is preliminary data.</text>
</comment>
<dbReference type="Gene3D" id="3.40.50.11200">
    <property type="match status" value="1"/>
</dbReference>
<dbReference type="RefSeq" id="WP_129131406.1">
    <property type="nucleotide sequence ID" value="NZ_SDHW01000003.1"/>
</dbReference>
<evidence type="ECO:0000313" key="3">
    <source>
        <dbReference type="Proteomes" id="UP000290204"/>
    </source>
</evidence>
<sequence length="140" mass="16951">MLNELLEWLFGTEEKKERRKVFISFAVEDKKYRDFLVSQAKNDRTPFDFIDMSVKEPWDEDEWKRQCRKKIRKCDSMIVLLSKNTWHSSGSRWEIKCAKEERLRIIGMHVRKDDKGAIPPELNGKRIIEWSWKSLEKFLN</sequence>
<accession>A0A4V1M7I9</accession>
<dbReference type="Pfam" id="PF08937">
    <property type="entry name" value="ThsB_TIR"/>
    <property type="match status" value="1"/>
</dbReference>
<name>A0A4V1M7I9_9BACT</name>
<dbReference type="SUPFAM" id="SSF52200">
    <property type="entry name" value="Toll/Interleukin receptor TIR domain"/>
    <property type="match status" value="1"/>
</dbReference>
<dbReference type="OrthoDB" id="9809731at2"/>
<proteinExistence type="predicted"/>
<dbReference type="AlphaFoldDB" id="A0A4V1M7I9"/>
<keyword evidence="3" id="KW-1185">Reference proteome</keyword>
<evidence type="ECO:0000313" key="2">
    <source>
        <dbReference type="EMBL" id="RXK60032.1"/>
    </source>
</evidence>
<dbReference type="InterPro" id="IPR035897">
    <property type="entry name" value="Toll_tir_struct_dom_sf"/>
</dbReference>
<gene>
    <name evidence="2" type="ORF">ESA94_13375</name>
</gene>
<dbReference type="InterPro" id="IPR015032">
    <property type="entry name" value="ThsB__TIR-like_domain"/>
</dbReference>
<protein>
    <submittedName>
        <fullName evidence="2">TIR domain-containing protein</fullName>
    </submittedName>
</protein>
<evidence type="ECO:0000259" key="1">
    <source>
        <dbReference type="Pfam" id="PF08937"/>
    </source>
</evidence>
<reference evidence="2 3" key="1">
    <citation type="submission" date="2019-01" db="EMBL/GenBank/DDBJ databases">
        <title>Lacibacter sp. strain TTM-7.</title>
        <authorList>
            <person name="Chen W.-M."/>
        </authorList>
    </citation>
    <scope>NUCLEOTIDE SEQUENCE [LARGE SCALE GENOMIC DNA]</scope>
    <source>
        <strain evidence="2 3">TTM-7</strain>
    </source>
</reference>
<feature type="domain" description="Thoeris protein ThsB TIR-like" evidence="1">
    <location>
        <begin position="22"/>
        <end position="113"/>
    </location>
</feature>
<dbReference type="EMBL" id="SDHW01000003">
    <property type="protein sequence ID" value="RXK60032.1"/>
    <property type="molecule type" value="Genomic_DNA"/>
</dbReference>